<dbReference type="AlphaFoldDB" id="A0A845GQE6"/>
<evidence type="ECO:0000313" key="2">
    <source>
        <dbReference type="Proteomes" id="UP000447355"/>
    </source>
</evidence>
<dbReference type="RefSeq" id="WP_161085230.1">
    <property type="nucleotide sequence ID" value="NZ_WWCX01000041.1"/>
</dbReference>
<proteinExistence type="predicted"/>
<name>A0A845GQE6_9BURK</name>
<comment type="caution">
    <text evidence="1">The sequence shown here is derived from an EMBL/GenBank/DDBJ whole genome shotgun (WGS) entry which is preliminary data.</text>
</comment>
<gene>
    <name evidence="1" type="ORF">GTP90_20255</name>
</gene>
<evidence type="ECO:0000313" key="1">
    <source>
        <dbReference type="EMBL" id="MYM96201.1"/>
    </source>
</evidence>
<sequence>MSAPHLLLGLKLTPLPFESYDSASARLGWRNGKSYSQLLEPSNKFRESFSRFYTRDDYWRRLTCWQDKLEIFQIGSILITTFRYCPFCLLGAYHSVFFSYEFVRTCPVHGCELTDLCQHCGKKPFPLKRGNWLSQYRYRCKQCKNFLSGEAPSLAEHLSLRDHATVIEQRFQPFRDYALRLSSFGRMTSSIKDRDLCESTERFSVFHSQEQLHRIIYHMHAQAGEARASTFRGIVRLQWKIDRFSWARDLTDDERTRSQAMKLRQREYQATLRRLEAWVFNQPDEIHEISAACIRFRNSEGNEESIGSWPRLVLTYCLLRYTLEGRAFYSAINLHDATIITMPPPLERWYFGERLLRVVLHAYLLGLFGIIHSIVLKHSDWPIQKLFEGTGFPASVLTPILDGRVMRTEKGAIFFPKVDGMPLWPFVRRDRPMQEIDEPDGSECTVLSKLRR</sequence>
<accession>A0A845GQE6</accession>
<reference evidence="1" key="1">
    <citation type="submission" date="2019-12" db="EMBL/GenBank/DDBJ databases">
        <title>Novel species isolated from a subtropical stream in China.</title>
        <authorList>
            <person name="Lu H."/>
        </authorList>
    </citation>
    <scope>NUCLEOTIDE SEQUENCE [LARGE SCALE GENOMIC DNA]</scope>
    <source>
        <strain evidence="1">FT81W</strain>
    </source>
</reference>
<protein>
    <submittedName>
        <fullName evidence="1">Uncharacterized protein</fullName>
    </submittedName>
</protein>
<dbReference type="Proteomes" id="UP000447355">
    <property type="component" value="Unassembled WGS sequence"/>
</dbReference>
<dbReference type="EMBL" id="WWCX01000041">
    <property type="protein sequence ID" value="MYM96201.1"/>
    <property type="molecule type" value="Genomic_DNA"/>
</dbReference>
<organism evidence="1 2">
    <name type="scientific">Duganella vulcania</name>
    <dbReference type="NCBI Taxonomy" id="2692166"/>
    <lineage>
        <taxon>Bacteria</taxon>
        <taxon>Pseudomonadati</taxon>
        <taxon>Pseudomonadota</taxon>
        <taxon>Betaproteobacteria</taxon>
        <taxon>Burkholderiales</taxon>
        <taxon>Oxalobacteraceae</taxon>
        <taxon>Telluria group</taxon>
        <taxon>Duganella</taxon>
    </lineage>
</organism>